<dbReference type="InterPro" id="IPR017853">
    <property type="entry name" value="GH"/>
</dbReference>
<reference evidence="6" key="1">
    <citation type="submission" date="2021-02" db="EMBL/GenBank/DDBJ databases">
        <title>Phycicoccus sp. MQZ13P-5T, whole genome shotgun sequence.</title>
        <authorList>
            <person name="Tuo L."/>
        </authorList>
    </citation>
    <scope>NUCLEOTIDE SEQUENCE</scope>
    <source>
        <strain evidence="6">MQZ13P-5</strain>
    </source>
</reference>
<evidence type="ECO:0000313" key="7">
    <source>
        <dbReference type="Proteomes" id="UP001430172"/>
    </source>
</evidence>
<comment type="similarity">
    <text evidence="1 4">Belongs to the glycosyl hydrolase 26 family.</text>
</comment>
<sequence>MRRALAVVVALLAVAALGGCRLPWQCPLTDDARPSCGGVVLGVTTAQPSTEMLSAAEDFVGRPYDMVYRFHEIDDAFPTDEERGIVASGRLLHLSVDTRVEDSRDGLSWAAVAAGRHDAELSAQGRAIADLHSPVLVTYEHEMDQASKSALGTPEEFVAAWRHVHDVYTRAGATNVVWVWVASGTTPTLERASVMWPGNDVVDWISWDVYNAAGCRADRTSAERHVSFEESFSVFHDWLEREGPGLGIDVTKPKMLSETGSVVYPDDPSLTAQWYSEMPDVLRRHPDVVAVGLWDHVGIQSCDYRFTGVASLEGAMRGLARSDVFAELDVSF</sequence>
<accession>A0ABS2CQB6</accession>
<dbReference type="Proteomes" id="UP001430172">
    <property type="component" value="Unassembled WGS sequence"/>
</dbReference>
<proteinExistence type="inferred from homology"/>
<dbReference type="SUPFAM" id="SSF51445">
    <property type="entry name" value="(Trans)glycosidases"/>
    <property type="match status" value="1"/>
</dbReference>
<gene>
    <name evidence="6" type="ORF">JQN70_16895</name>
</gene>
<dbReference type="PANTHER" id="PTHR40079">
    <property type="entry name" value="MANNAN ENDO-1,4-BETA-MANNOSIDASE E-RELATED"/>
    <property type="match status" value="1"/>
</dbReference>
<comment type="caution">
    <text evidence="6">The sequence shown here is derived from an EMBL/GenBank/DDBJ whole genome shotgun (WGS) entry which is preliminary data.</text>
</comment>
<dbReference type="PROSITE" id="PS51257">
    <property type="entry name" value="PROKAR_LIPOPROTEIN"/>
    <property type="match status" value="1"/>
</dbReference>
<dbReference type="PANTHER" id="PTHR40079:SF4">
    <property type="entry name" value="GH26 DOMAIN-CONTAINING PROTEIN-RELATED"/>
    <property type="match status" value="1"/>
</dbReference>
<dbReference type="InterPro" id="IPR022790">
    <property type="entry name" value="GH26_dom"/>
</dbReference>
<dbReference type="PROSITE" id="PS51764">
    <property type="entry name" value="GH26"/>
    <property type="match status" value="1"/>
</dbReference>
<name>A0ABS2CQB6_9MICO</name>
<organism evidence="6 7">
    <name type="scientific">Phycicoccus sonneratiae</name>
    <dbReference type="NCBI Taxonomy" id="2807628"/>
    <lineage>
        <taxon>Bacteria</taxon>
        <taxon>Bacillati</taxon>
        <taxon>Actinomycetota</taxon>
        <taxon>Actinomycetes</taxon>
        <taxon>Micrococcales</taxon>
        <taxon>Intrasporangiaceae</taxon>
        <taxon>Phycicoccus</taxon>
    </lineage>
</organism>
<keyword evidence="2 4" id="KW-0378">Hydrolase</keyword>
<feature type="active site" description="Proton donor" evidence="4">
    <location>
        <position position="142"/>
    </location>
</feature>
<protein>
    <recommendedName>
        <fullName evidence="5">GH26 domain-containing protein</fullName>
    </recommendedName>
</protein>
<dbReference type="InterPro" id="IPR000805">
    <property type="entry name" value="Glyco_hydro_26"/>
</dbReference>
<dbReference type="EMBL" id="JAFDVD010000021">
    <property type="protein sequence ID" value="MBM6402078.1"/>
    <property type="molecule type" value="Genomic_DNA"/>
</dbReference>
<evidence type="ECO:0000259" key="5">
    <source>
        <dbReference type="PROSITE" id="PS51764"/>
    </source>
</evidence>
<evidence type="ECO:0000256" key="3">
    <source>
        <dbReference type="ARBA" id="ARBA00023295"/>
    </source>
</evidence>
<feature type="active site" description="Nucleophile" evidence="4">
    <location>
        <position position="258"/>
    </location>
</feature>
<evidence type="ECO:0000256" key="2">
    <source>
        <dbReference type="ARBA" id="ARBA00022801"/>
    </source>
</evidence>
<evidence type="ECO:0000256" key="1">
    <source>
        <dbReference type="ARBA" id="ARBA00007754"/>
    </source>
</evidence>
<keyword evidence="7" id="KW-1185">Reference proteome</keyword>
<feature type="domain" description="GH26" evidence="5">
    <location>
        <begin position="1"/>
        <end position="329"/>
    </location>
</feature>
<keyword evidence="3 4" id="KW-0326">Glycosidase</keyword>
<dbReference type="Gene3D" id="3.20.20.80">
    <property type="entry name" value="Glycosidases"/>
    <property type="match status" value="1"/>
</dbReference>
<dbReference type="RefSeq" id="WP_204132549.1">
    <property type="nucleotide sequence ID" value="NZ_JAFDVD010000021.1"/>
</dbReference>
<evidence type="ECO:0000313" key="6">
    <source>
        <dbReference type="EMBL" id="MBM6402078.1"/>
    </source>
</evidence>
<evidence type="ECO:0000256" key="4">
    <source>
        <dbReference type="PROSITE-ProRule" id="PRU01100"/>
    </source>
</evidence>